<name>A0AA45R221_9PSEU</name>
<evidence type="ECO:0000313" key="2">
    <source>
        <dbReference type="Proteomes" id="UP000677152"/>
    </source>
</evidence>
<gene>
    <name evidence="1" type="ORF">KCV87_22775</name>
</gene>
<evidence type="ECO:0008006" key="3">
    <source>
        <dbReference type="Google" id="ProtNLM"/>
    </source>
</evidence>
<protein>
    <recommendedName>
        <fullName evidence="3">MmpS family membrane protein</fullName>
    </recommendedName>
</protein>
<dbReference type="AlphaFoldDB" id="A0AA45R221"/>
<reference evidence="1" key="1">
    <citation type="submission" date="2021-04" db="EMBL/GenBank/DDBJ databases">
        <title>Genomic sequence of Actinosynnema pretiosum subsp. pretiosum ATCC 31280 (C-14919).</title>
        <authorList>
            <person name="Bai L."/>
            <person name="Wang X."/>
            <person name="Xiao Y."/>
        </authorList>
    </citation>
    <scope>NUCLEOTIDE SEQUENCE</scope>
    <source>
        <strain evidence="1">ATCC 31280</strain>
    </source>
</reference>
<sequence>MGSAREVERSRRWLVVSAASLLLLGALVGAVLVNGPSGPRSATVVYEVTGVAGHATVVYSTFDDGGVSTGQEELSSLPWRREVTAPGGARGVLTVTIGEQGGEVGCQVSVDGVERRSASASGPGSSAFCGGF</sequence>
<dbReference type="Gene3D" id="2.60.40.2880">
    <property type="entry name" value="MmpS1-5, C-terminal soluble domain"/>
    <property type="match status" value="1"/>
</dbReference>
<organism evidence="1 2">
    <name type="scientific">Actinosynnema pretiosum subsp. pretiosum</name>
    <dbReference type="NCBI Taxonomy" id="103721"/>
    <lineage>
        <taxon>Bacteria</taxon>
        <taxon>Bacillati</taxon>
        <taxon>Actinomycetota</taxon>
        <taxon>Actinomycetes</taxon>
        <taxon>Pseudonocardiales</taxon>
        <taxon>Pseudonocardiaceae</taxon>
        <taxon>Actinosynnema</taxon>
    </lineage>
</organism>
<dbReference type="EMBL" id="CP073249">
    <property type="protein sequence ID" value="QUF02299.1"/>
    <property type="molecule type" value="Genomic_DNA"/>
</dbReference>
<accession>A0AA45R221</accession>
<dbReference type="InterPro" id="IPR038468">
    <property type="entry name" value="MmpS_C"/>
</dbReference>
<dbReference type="Proteomes" id="UP000677152">
    <property type="component" value="Chromosome"/>
</dbReference>
<evidence type="ECO:0000313" key="1">
    <source>
        <dbReference type="EMBL" id="QUF02299.1"/>
    </source>
</evidence>
<proteinExistence type="predicted"/>